<keyword evidence="2" id="KW-0808">Transferase</keyword>
<dbReference type="Gene3D" id="3.40.50.150">
    <property type="entry name" value="Vaccinia Virus protein VP39"/>
    <property type="match status" value="1"/>
</dbReference>
<dbReference type="InterPro" id="IPR029063">
    <property type="entry name" value="SAM-dependent_MTases_sf"/>
</dbReference>
<proteinExistence type="predicted"/>
<evidence type="ECO:0000313" key="3">
    <source>
        <dbReference type="Proteomes" id="UP000051027"/>
    </source>
</evidence>
<evidence type="ECO:0000256" key="1">
    <source>
        <dbReference type="SAM" id="SignalP"/>
    </source>
</evidence>
<comment type="caution">
    <text evidence="2">The sequence shown here is derived from an EMBL/GenBank/DDBJ whole genome shotgun (WGS) entry which is preliminary data.</text>
</comment>
<dbReference type="SUPFAM" id="SSF53335">
    <property type="entry name" value="S-adenosyl-L-methionine-dependent methyltransferases"/>
    <property type="match status" value="1"/>
</dbReference>
<dbReference type="GO" id="GO:0008168">
    <property type="term" value="F:methyltransferase activity"/>
    <property type="evidence" value="ECO:0007669"/>
    <property type="project" value="UniProtKB-KW"/>
</dbReference>
<protein>
    <submittedName>
        <fullName evidence="2">Methyltransferase</fullName>
    </submittedName>
</protein>
<dbReference type="AlphaFoldDB" id="A0A0R2U2Z9"/>
<dbReference type="Proteomes" id="UP000051027">
    <property type="component" value="Unassembled WGS sequence"/>
</dbReference>
<dbReference type="STRING" id="1655612.ABS10_06355"/>
<dbReference type="GO" id="GO:0032259">
    <property type="term" value="P:methylation"/>
    <property type="evidence" value="ECO:0007669"/>
    <property type="project" value="UniProtKB-KW"/>
</dbReference>
<dbReference type="CDD" id="cd02440">
    <property type="entry name" value="AdoMet_MTases"/>
    <property type="match status" value="1"/>
</dbReference>
<dbReference type="EMBL" id="LICS01000154">
    <property type="protein sequence ID" value="KRO93807.1"/>
    <property type="molecule type" value="Genomic_DNA"/>
</dbReference>
<dbReference type="PIRSF" id="PIRSF031679">
    <property type="entry name" value="Mtase_Alr7345_prd"/>
    <property type="match status" value="1"/>
</dbReference>
<gene>
    <name evidence="2" type="ORF">ABS10_06355</name>
</gene>
<accession>A0A0R2U2Z9</accession>
<feature type="signal peptide" evidence="1">
    <location>
        <begin position="1"/>
        <end position="25"/>
    </location>
</feature>
<keyword evidence="1" id="KW-0732">Signal</keyword>
<keyword evidence="2" id="KW-0489">Methyltransferase</keyword>
<name>A0A0R2U2Z9_9GAMM</name>
<evidence type="ECO:0000313" key="2">
    <source>
        <dbReference type="EMBL" id="KRO93807.1"/>
    </source>
</evidence>
<feature type="chain" id="PRO_5006425138" evidence="1">
    <location>
        <begin position="26"/>
        <end position="272"/>
    </location>
</feature>
<organism evidence="2 3">
    <name type="scientific">SAR86 cluster bacterium BACL1 MAG-120820-bin45</name>
    <dbReference type="NCBI Taxonomy" id="1655612"/>
    <lineage>
        <taxon>Bacteria</taxon>
        <taxon>Pseudomonadati</taxon>
        <taxon>Pseudomonadota</taxon>
        <taxon>Gammaproteobacteria</taxon>
        <taxon>SAR86 cluster</taxon>
    </lineage>
</organism>
<sequence>MTIISHPLKISASLSILILSLTASSAPTSEDILLKKAIESPLRNQDYAVRDSARHPYETLQFFRITPSMDVLELAAGGGWYTEILAPYLKDSGTLTVSHYNPEAGEYFKRSRDTYDQKVSSNPLFQGVSVVTGEVPPTKAYVAPASKDLVLTFRNLHNWLARDAMDAVMLEAFNALRPGGYFGVVEHRAPEDASLEYMQTSGYVSQALAIAAATSVGFTLVDSAEINANPRDTKDHPKGVWTLPPSFRLKDENRERYQEIGESDRMTLLFIK</sequence>
<reference evidence="2 3" key="1">
    <citation type="submission" date="2015-10" db="EMBL/GenBank/DDBJ databases">
        <title>Metagenome-Assembled Genomes uncover a global brackish microbiome.</title>
        <authorList>
            <person name="Hugerth L.W."/>
            <person name="Larsson J."/>
            <person name="Alneberg J."/>
            <person name="Lindh M.V."/>
            <person name="Legrand C."/>
            <person name="Pinhassi J."/>
            <person name="Andersson A.F."/>
        </authorList>
    </citation>
    <scope>NUCLEOTIDE SEQUENCE [LARGE SCALE GENOMIC DNA]</scope>
    <source>
        <strain evidence="2">BACL1 MAG-120820-bin45</strain>
    </source>
</reference>
<dbReference type="InterPro" id="IPR016980">
    <property type="entry name" value="S-AdoMet-dep_MeTrfase_Alr7345"/>
</dbReference>